<gene>
    <name evidence="1" type="ORF">PsorP6_006212</name>
</gene>
<comment type="caution">
    <text evidence="1">The sequence shown here is derived from an EMBL/GenBank/DDBJ whole genome shotgun (WGS) entry which is preliminary data.</text>
</comment>
<dbReference type="Proteomes" id="UP001163321">
    <property type="component" value="Chromosome 4"/>
</dbReference>
<name>A0ACC0W382_9STRA</name>
<evidence type="ECO:0000313" key="1">
    <source>
        <dbReference type="EMBL" id="KAI9913300.1"/>
    </source>
</evidence>
<evidence type="ECO:0000313" key="2">
    <source>
        <dbReference type="Proteomes" id="UP001163321"/>
    </source>
</evidence>
<dbReference type="EMBL" id="CM047583">
    <property type="protein sequence ID" value="KAI9913300.1"/>
    <property type="molecule type" value="Genomic_DNA"/>
</dbReference>
<accession>A0ACC0W382</accession>
<organism evidence="1 2">
    <name type="scientific">Peronosclerospora sorghi</name>
    <dbReference type="NCBI Taxonomy" id="230839"/>
    <lineage>
        <taxon>Eukaryota</taxon>
        <taxon>Sar</taxon>
        <taxon>Stramenopiles</taxon>
        <taxon>Oomycota</taxon>
        <taxon>Peronosporomycetes</taxon>
        <taxon>Peronosporales</taxon>
        <taxon>Peronosporaceae</taxon>
        <taxon>Peronosclerospora</taxon>
    </lineage>
</organism>
<sequence length="68" mass="6263">MIEVLSAEASASGMSGGAFIGSSPELSTTSSGIDGGGIGDAGAAGAVDTSSVKAVKALGYNPRASSGA</sequence>
<protein>
    <submittedName>
        <fullName evidence="1">Uncharacterized protein</fullName>
    </submittedName>
</protein>
<keyword evidence="2" id="KW-1185">Reference proteome</keyword>
<reference evidence="1 2" key="1">
    <citation type="journal article" date="2022" name="bioRxiv">
        <title>The genome of the oomycete Peronosclerospora sorghi, a cosmopolitan pathogen of maize and sorghum, is inflated with dispersed pseudogenes.</title>
        <authorList>
            <person name="Fletcher K."/>
            <person name="Martin F."/>
            <person name="Isakeit T."/>
            <person name="Cavanaugh K."/>
            <person name="Magill C."/>
            <person name="Michelmore R."/>
        </authorList>
    </citation>
    <scope>NUCLEOTIDE SEQUENCE [LARGE SCALE GENOMIC DNA]</scope>
    <source>
        <strain evidence="1">P6</strain>
    </source>
</reference>
<proteinExistence type="predicted"/>